<comment type="caution">
    <text evidence="1">The sequence shown here is derived from an EMBL/GenBank/DDBJ whole genome shotgun (WGS) entry which is preliminary data.</text>
</comment>
<accession>A0A9X0U458</accession>
<organism evidence="1 2">
    <name type="scientific">Tunturiibacter gelidiferens</name>
    <dbReference type="NCBI Taxonomy" id="3069689"/>
    <lineage>
        <taxon>Bacteria</taxon>
        <taxon>Pseudomonadati</taxon>
        <taxon>Acidobacteriota</taxon>
        <taxon>Terriglobia</taxon>
        <taxon>Terriglobales</taxon>
        <taxon>Acidobacteriaceae</taxon>
        <taxon>Tunturiibacter</taxon>
    </lineage>
</organism>
<protein>
    <recommendedName>
        <fullName evidence="3">ATP10 protein</fullName>
    </recommendedName>
</protein>
<proteinExistence type="predicted"/>
<dbReference type="AlphaFoldDB" id="A0A9X0U458"/>
<keyword evidence="2" id="KW-1185">Reference proteome</keyword>
<dbReference type="EMBL" id="JACHEB010000005">
    <property type="protein sequence ID" value="MBB5329019.1"/>
    <property type="molecule type" value="Genomic_DNA"/>
</dbReference>
<dbReference type="InterPro" id="IPR007849">
    <property type="entry name" value="ATP10"/>
</dbReference>
<name>A0A9X0U458_9BACT</name>
<dbReference type="PANTHER" id="PTHR28106:SF1">
    <property type="entry name" value="MITOCHONDRIAL ATPASE COMPLEX SUBUNIT ATP10"/>
    <property type="match status" value="1"/>
</dbReference>
<evidence type="ECO:0000313" key="1">
    <source>
        <dbReference type="EMBL" id="MBB5329019.1"/>
    </source>
</evidence>
<reference evidence="1 2" key="1">
    <citation type="submission" date="2020-08" db="EMBL/GenBank/DDBJ databases">
        <title>Genomic Encyclopedia of Type Strains, Phase IV (KMG-V): Genome sequencing to study the core and pangenomes of soil and plant-associated prokaryotes.</title>
        <authorList>
            <person name="Whitman W."/>
        </authorList>
    </citation>
    <scope>NUCLEOTIDE SEQUENCE [LARGE SCALE GENOMIC DNA]</scope>
    <source>
        <strain evidence="1 2">X5P2</strain>
    </source>
</reference>
<dbReference type="PANTHER" id="PTHR28106">
    <property type="entry name" value="MITOCHONDRIAL ATPASE COMPLEX SUBUNIT ATP10"/>
    <property type="match status" value="1"/>
</dbReference>
<gene>
    <name evidence="1" type="ORF">HDF14_002635</name>
</gene>
<evidence type="ECO:0008006" key="3">
    <source>
        <dbReference type="Google" id="ProtNLM"/>
    </source>
</evidence>
<dbReference type="Proteomes" id="UP000535182">
    <property type="component" value="Unassembled WGS sequence"/>
</dbReference>
<evidence type="ECO:0000313" key="2">
    <source>
        <dbReference type="Proteomes" id="UP000535182"/>
    </source>
</evidence>
<dbReference type="RefSeq" id="WP_183977111.1">
    <property type="nucleotide sequence ID" value="NZ_JACHEB010000005.1"/>
</dbReference>
<sequence length="187" mass="20173">MIRGVKVYLSRSLLFPLIAVNGAAVVGPAAAERIPEVHGTSFANQAVNLPEDLQDKAAGILVLGFSRGSRDAVTGWAQKIAGDYRTSNVVAYYELPVVASVPGFLRGILLRSIRSSAPERAHKRIVPITDHEEGWRALVHYGVADDAYLLVVDRRGGVVWQTQGQPTDAAYAALKQRVEALKTKSGN</sequence>